<dbReference type="AlphaFoldDB" id="A4ADT4"/>
<dbReference type="HOGENOM" id="CLU_1966818_0_0_6"/>
<proteinExistence type="predicted"/>
<sequence>MRAISLRDQFNAKFRRLCLLWLLSGVLFSSVTIASPTLGRVTSVDRNTNTISISGVALRVTAESRLVGETAADGTEAIITWGAVNVGDFVLFEGDGTVLQYLRRVAPDTIDAPPASPLQGSGASAQP</sequence>
<reference evidence="1 2" key="2">
    <citation type="journal article" date="2009" name="PLoS ONE">
        <title>The photosynthetic apparatus and its regulation in the aerobic gammaproteobacterium Congregibacter litoralis gen. nov., sp. nov.</title>
        <authorList>
            <person name="Spring S."/>
            <person name="Lunsdorf H."/>
            <person name="Fuchs B.M."/>
            <person name="Tindall B.J."/>
        </authorList>
    </citation>
    <scope>NUCLEOTIDE SEQUENCE [LARGE SCALE GENOMIC DNA]</scope>
    <source>
        <strain evidence="1">KT71</strain>
    </source>
</reference>
<protein>
    <submittedName>
        <fullName evidence="1">Uncharacterized protein</fullName>
    </submittedName>
</protein>
<dbReference type="EMBL" id="AAOA02000005">
    <property type="protein sequence ID" value="EAQ95816.1"/>
    <property type="molecule type" value="Genomic_DNA"/>
</dbReference>
<evidence type="ECO:0000313" key="2">
    <source>
        <dbReference type="Proteomes" id="UP000019205"/>
    </source>
</evidence>
<organism evidence="1 2">
    <name type="scientific">Congregibacter litoralis KT71</name>
    <dbReference type="NCBI Taxonomy" id="314285"/>
    <lineage>
        <taxon>Bacteria</taxon>
        <taxon>Pseudomonadati</taxon>
        <taxon>Pseudomonadota</taxon>
        <taxon>Gammaproteobacteria</taxon>
        <taxon>Cellvibrionales</taxon>
        <taxon>Halieaceae</taxon>
        <taxon>Congregibacter</taxon>
    </lineage>
</organism>
<dbReference type="STRING" id="314285.KT71_19597"/>
<keyword evidence="2" id="KW-1185">Reference proteome</keyword>
<dbReference type="Proteomes" id="UP000019205">
    <property type="component" value="Chromosome"/>
</dbReference>
<gene>
    <name evidence="1" type="ORF">KT71_19597</name>
</gene>
<reference evidence="1 2" key="1">
    <citation type="journal article" date="2007" name="Proc. Natl. Acad. Sci. U.S.A.">
        <title>Characterization of a marine gammaproteobacterium capable of aerobic anoxygenic photosynthesis.</title>
        <authorList>
            <person name="Fuchs B.M."/>
            <person name="Spring S."/>
            <person name="Teeling H."/>
            <person name="Quast C."/>
            <person name="Wulf J."/>
            <person name="Schattenhofer M."/>
            <person name="Yan S."/>
            <person name="Ferriera S."/>
            <person name="Johnson J."/>
            <person name="Glockner F.O."/>
            <person name="Amann R."/>
        </authorList>
    </citation>
    <scope>NUCLEOTIDE SEQUENCE [LARGE SCALE GENOMIC DNA]</scope>
    <source>
        <strain evidence="1">KT71</strain>
    </source>
</reference>
<name>A4ADT4_9GAMM</name>
<accession>A4ADT4</accession>
<evidence type="ECO:0000313" key="1">
    <source>
        <dbReference type="EMBL" id="EAQ95816.1"/>
    </source>
</evidence>
<comment type="caution">
    <text evidence="1">The sequence shown here is derived from an EMBL/GenBank/DDBJ whole genome shotgun (WGS) entry which is preliminary data.</text>
</comment>